<evidence type="ECO:0000313" key="3">
    <source>
        <dbReference type="Proteomes" id="UP001066276"/>
    </source>
</evidence>
<proteinExistence type="predicted"/>
<feature type="region of interest" description="Disordered" evidence="1">
    <location>
        <begin position="39"/>
        <end position="91"/>
    </location>
</feature>
<comment type="caution">
    <text evidence="2">The sequence shown here is derived from an EMBL/GenBank/DDBJ whole genome shotgun (WGS) entry which is preliminary data.</text>
</comment>
<feature type="compositionally biased region" description="Basic residues" evidence="1">
    <location>
        <begin position="64"/>
        <end position="91"/>
    </location>
</feature>
<feature type="region of interest" description="Disordered" evidence="1">
    <location>
        <begin position="1"/>
        <end position="21"/>
    </location>
</feature>
<dbReference type="Proteomes" id="UP001066276">
    <property type="component" value="Chromosome 5"/>
</dbReference>
<accession>A0AAV7RI80</accession>
<gene>
    <name evidence="2" type="ORF">NDU88_004738</name>
</gene>
<reference evidence="2" key="1">
    <citation type="journal article" date="2022" name="bioRxiv">
        <title>Sequencing and chromosome-scale assembly of the giantPleurodeles waltlgenome.</title>
        <authorList>
            <person name="Brown T."/>
            <person name="Elewa A."/>
            <person name="Iarovenko S."/>
            <person name="Subramanian E."/>
            <person name="Araus A.J."/>
            <person name="Petzold A."/>
            <person name="Susuki M."/>
            <person name="Suzuki K.-i.T."/>
            <person name="Hayashi T."/>
            <person name="Toyoda A."/>
            <person name="Oliveira C."/>
            <person name="Osipova E."/>
            <person name="Leigh N.D."/>
            <person name="Simon A."/>
            <person name="Yun M.H."/>
        </authorList>
    </citation>
    <scope>NUCLEOTIDE SEQUENCE</scope>
    <source>
        <strain evidence="2">20211129_DDA</strain>
        <tissue evidence="2">Liver</tissue>
    </source>
</reference>
<dbReference type="AlphaFoldDB" id="A0AAV7RI80"/>
<sequence>MFPAHRGPLGPSDPYLGGTLEGLHEIHSKPDIRLQILENPEVTQEEKEEDGEERARSAPSLKHETRRSRRRTGACRHHNRRERRVLRTVAY</sequence>
<keyword evidence="3" id="KW-1185">Reference proteome</keyword>
<evidence type="ECO:0000313" key="2">
    <source>
        <dbReference type="EMBL" id="KAJ1151959.1"/>
    </source>
</evidence>
<organism evidence="2 3">
    <name type="scientific">Pleurodeles waltl</name>
    <name type="common">Iberian ribbed newt</name>
    <dbReference type="NCBI Taxonomy" id="8319"/>
    <lineage>
        <taxon>Eukaryota</taxon>
        <taxon>Metazoa</taxon>
        <taxon>Chordata</taxon>
        <taxon>Craniata</taxon>
        <taxon>Vertebrata</taxon>
        <taxon>Euteleostomi</taxon>
        <taxon>Amphibia</taxon>
        <taxon>Batrachia</taxon>
        <taxon>Caudata</taxon>
        <taxon>Salamandroidea</taxon>
        <taxon>Salamandridae</taxon>
        <taxon>Pleurodelinae</taxon>
        <taxon>Pleurodeles</taxon>
    </lineage>
</organism>
<protein>
    <submittedName>
        <fullName evidence="2">Uncharacterized protein</fullName>
    </submittedName>
</protein>
<name>A0AAV7RI80_PLEWA</name>
<dbReference type="EMBL" id="JANPWB010000009">
    <property type="protein sequence ID" value="KAJ1151959.1"/>
    <property type="molecule type" value="Genomic_DNA"/>
</dbReference>
<evidence type="ECO:0000256" key="1">
    <source>
        <dbReference type="SAM" id="MobiDB-lite"/>
    </source>
</evidence>